<proteinExistence type="predicted"/>
<evidence type="ECO:0000313" key="3">
    <source>
        <dbReference type="EMBL" id="KAF0695190.1"/>
    </source>
</evidence>
<dbReference type="Pfam" id="PF23741">
    <property type="entry name" value="DUF7164"/>
    <property type="match status" value="1"/>
</dbReference>
<dbReference type="OrthoDB" id="69061at2759"/>
<protein>
    <submittedName>
        <fullName evidence="4">Aste57867_13954 protein</fullName>
    </submittedName>
</protein>
<dbReference type="Proteomes" id="UP000332933">
    <property type="component" value="Unassembled WGS sequence"/>
</dbReference>
<dbReference type="AlphaFoldDB" id="A0A485L1N3"/>
<evidence type="ECO:0000256" key="1">
    <source>
        <dbReference type="SAM" id="Phobius"/>
    </source>
</evidence>
<feature type="transmembrane region" description="Helical" evidence="1">
    <location>
        <begin position="40"/>
        <end position="56"/>
    </location>
</feature>
<evidence type="ECO:0000313" key="4">
    <source>
        <dbReference type="EMBL" id="VFT90784.1"/>
    </source>
</evidence>
<organism evidence="4 5">
    <name type="scientific">Aphanomyces stellatus</name>
    <dbReference type="NCBI Taxonomy" id="120398"/>
    <lineage>
        <taxon>Eukaryota</taxon>
        <taxon>Sar</taxon>
        <taxon>Stramenopiles</taxon>
        <taxon>Oomycota</taxon>
        <taxon>Saprolegniomycetes</taxon>
        <taxon>Saprolegniales</taxon>
        <taxon>Verrucalvaceae</taxon>
        <taxon>Aphanomyces</taxon>
    </lineage>
</organism>
<keyword evidence="1" id="KW-0812">Transmembrane</keyword>
<keyword evidence="1" id="KW-0472">Membrane</keyword>
<keyword evidence="5" id="KW-1185">Reference proteome</keyword>
<dbReference type="EMBL" id="VJMH01005498">
    <property type="protein sequence ID" value="KAF0695190.1"/>
    <property type="molecule type" value="Genomic_DNA"/>
</dbReference>
<reference evidence="3" key="2">
    <citation type="submission" date="2019-06" db="EMBL/GenBank/DDBJ databases">
        <title>Genomics analysis of Aphanomyces spp. identifies a new class of oomycete effector associated with host adaptation.</title>
        <authorList>
            <person name="Gaulin E."/>
        </authorList>
    </citation>
    <scope>NUCLEOTIDE SEQUENCE</scope>
    <source>
        <strain evidence="3">CBS 578.67</strain>
    </source>
</reference>
<name>A0A485L1N3_9STRA</name>
<reference evidence="4 5" key="1">
    <citation type="submission" date="2019-03" db="EMBL/GenBank/DDBJ databases">
        <authorList>
            <person name="Gaulin E."/>
            <person name="Dumas B."/>
        </authorList>
    </citation>
    <scope>NUCLEOTIDE SEQUENCE [LARGE SCALE GENOMIC DNA]</scope>
    <source>
        <strain evidence="4">CBS 568.67</strain>
    </source>
</reference>
<sequence>MEDTERVEDDRSSAHDALLEDAAAEAPIAAATPSSPMRQLLLVVFVLVVVQLAFVFEIDMNQIHHAATSWHKHIFSQPSTPQPTISVATHKSPDLAHAAPPKASFVRAAVIYLPSGGAADKFVKEFRWFRRSWIEMQRHEPALWRTDIVVFSDGPLPDVEALNCSIATPRQSRSANNSCILYTNYTSVYSTEFPYAYADSVAVVGIPDALDAYDYVLRTDIDTFLTPAFATWKPPGMVVGRGAYSFDGYGTADRLAAITEKLNMTTMTINNVGSTWYGPTPLLRTCANLSVDVMKYLYANEFTKKEKGAKYGTKGWPEWHVGVVSMYAGHLAINHCTRDVGVTKDKVNLDFASSSKASPKKHAHLHTWQDSRRFSKFKFHAGAYKNENKSALDWEHSIRDYAMYMALDSQAP</sequence>
<accession>A0A485L1N3</accession>
<evidence type="ECO:0000259" key="2">
    <source>
        <dbReference type="Pfam" id="PF23741"/>
    </source>
</evidence>
<dbReference type="EMBL" id="CAADRA010005519">
    <property type="protein sequence ID" value="VFT90784.1"/>
    <property type="molecule type" value="Genomic_DNA"/>
</dbReference>
<dbReference type="InterPro" id="IPR055588">
    <property type="entry name" value="DUF7164"/>
</dbReference>
<evidence type="ECO:0000313" key="5">
    <source>
        <dbReference type="Proteomes" id="UP000332933"/>
    </source>
</evidence>
<gene>
    <name evidence="4" type="primary">Aste57867_13954</name>
    <name evidence="3" type="ORF">As57867_013903</name>
    <name evidence="4" type="ORF">ASTE57867_13954</name>
</gene>
<keyword evidence="1" id="KW-1133">Transmembrane helix</keyword>
<feature type="domain" description="DUF7164" evidence="2">
    <location>
        <begin position="106"/>
        <end position="410"/>
    </location>
</feature>